<dbReference type="GO" id="GO:0030663">
    <property type="term" value="C:COPI-coated vesicle membrane"/>
    <property type="evidence" value="ECO:0007669"/>
    <property type="project" value="UniProtKB-SubCell"/>
</dbReference>
<reference evidence="12 13" key="1">
    <citation type="journal article" date="2018" name="PLoS Genet.">
        <title>Population sequencing reveals clonal diversity and ancestral inbreeding in the grapevine cultivar Chardonnay.</title>
        <authorList>
            <person name="Roach M.J."/>
            <person name="Johnson D.L."/>
            <person name="Bohlmann J."/>
            <person name="van Vuuren H.J."/>
            <person name="Jones S.J."/>
            <person name="Pretorius I.S."/>
            <person name="Schmidt S.A."/>
            <person name="Borneman A.R."/>
        </authorList>
    </citation>
    <scope>NUCLEOTIDE SEQUENCE [LARGE SCALE GENOMIC DNA]</scope>
    <source>
        <strain evidence="13">cv. Chardonnay</strain>
        <tissue evidence="12">Leaf</tissue>
    </source>
</reference>
<evidence type="ECO:0000256" key="10">
    <source>
        <dbReference type="ARBA" id="ARBA00023329"/>
    </source>
</evidence>
<dbReference type="PANTHER" id="PTHR10805">
    <property type="entry name" value="COATOMER SUBUNIT EPSILON"/>
    <property type="match status" value="1"/>
</dbReference>
<evidence type="ECO:0000256" key="9">
    <source>
        <dbReference type="ARBA" id="ARBA00023136"/>
    </source>
</evidence>
<proteinExistence type="inferred from homology"/>
<evidence type="ECO:0000256" key="6">
    <source>
        <dbReference type="ARBA" id="ARBA00022892"/>
    </source>
</evidence>
<evidence type="ECO:0000256" key="3">
    <source>
        <dbReference type="ARBA" id="ARBA00008827"/>
    </source>
</evidence>
<protein>
    <submittedName>
        <fullName evidence="12">Coatomer subunit epsilon-1</fullName>
    </submittedName>
</protein>
<organism evidence="12 13">
    <name type="scientific">Vitis vinifera</name>
    <name type="common">Grape</name>
    <dbReference type="NCBI Taxonomy" id="29760"/>
    <lineage>
        <taxon>Eukaryota</taxon>
        <taxon>Viridiplantae</taxon>
        <taxon>Streptophyta</taxon>
        <taxon>Embryophyta</taxon>
        <taxon>Tracheophyta</taxon>
        <taxon>Spermatophyta</taxon>
        <taxon>Magnoliopsida</taxon>
        <taxon>eudicotyledons</taxon>
        <taxon>Gunneridae</taxon>
        <taxon>Pentapetalae</taxon>
        <taxon>rosids</taxon>
        <taxon>Vitales</taxon>
        <taxon>Vitaceae</taxon>
        <taxon>Viteae</taxon>
        <taxon>Vitis</taxon>
    </lineage>
</organism>
<evidence type="ECO:0000256" key="11">
    <source>
        <dbReference type="ARBA" id="ARBA00025582"/>
    </source>
</evidence>
<keyword evidence="7" id="KW-0653">Protein transport</keyword>
<accession>A0A438BWS0</accession>
<comment type="similarity">
    <text evidence="3">Belongs to the COPE family.</text>
</comment>
<evidence type="ECO:0000256" key="4">
    <source>
        <dbReference type="ARBA" id="ARBA00022448"/>
    </source>
</evidence>
<evidence type="ECO:0000256" key="1">
    <source>
        <dbReference type="ARBA" id="ARBA00004255"/>
    </source>
</evidence>
<evidence type="ECO:0000313" key="13">
    <source>
        <dbReference type="Proteomes" id="UP000288805"/>
    </source>
</evidence>
<evidence type="ECO:0000256" key="8">
    <source>
        <dbReference type="ARBA" id="ARBA00023034"/>
    </source>
</evidence>
<comment type="caution">
    <text evidence="12">The sequence shown here is derived from an EMBL/GenBank/DDBJ whole genome shotgun (WGS) entry which is preliminary data.</text>
</comment>
<dbReference type="InterPro" id="IPR006822">
    <property type="entry name" value="Coatomer_esu"/>
</dbReference>
<keyword evidence="4" id="KW-0813">Transport</keyword>
<keyword evidence="8" id="KW-0333">Golgi apparatus</keyword>
<dbReference type="Gene3D" id="1.25.40.10">
    <property type="entry name" value="Tetratricopeptide repeat domain"/>
    <property type="match status" value="1"/>
</dbReference>
<dbReference type="GO" id="GO:0000139">
    <property type="term" value="C:Golgi membrane"/>
    <property type="evidence" value="ECO:0007669"/>
    <property type="project" value="UniProtKB-SubCell"/>
</dbReference>
<name>A0A438BWS0_VITVI</name>
<evidence type="ECO:0000256" key="5">
    <source>
        <dbReference type="ARBA" id="ARBA00022490"/>
    </source>
</evidence>
<keyword evidence="10" id="KW-0968">Cytoplasmic vesicle</keyword>
<dbReference type="Pfam" id="PF04733">
    <property type="entry name" value="Coatomer_E"/>
    <property type="match status" value="1"/>
</dbReference>
<keyword evidence="5" id="KW-0963">Cytoplasm</keyword>
<dbReference type="GO" id="GO:0006890">
    <property type="term" value="P:retrograde vesicle-mediated transport, Golgi to endoplasmic reticulum"/>
    <property type="evidence" value="ECO:0007669"/>
    <property type="project" value="InterPro"/>
</dbReference>
<dbReference type="GO" id="GO:0015031">
    <property type="term" value="P:protein transport"/>
    <property type="evidence" value="ECO:0007669"/>
    <property type="project" value="UniProtKB-KW"/>
</dbReference>
<keyword evidence="6" id="KW-0931">ER-Golgi transport</keyword>
<comment type="function">
    <text evidence="11">The coatomer is a cytosolic protein complex that binds to dilysine motifs and reversibly associates with Golgi non-clathrin-coated vesicles, which further mediate biosynthetic protein transport from the ER, via the Golgi up to the trans Golgi network. The coatomer complex is required for budding from Golgi membranes, and is essential for the retrograde Golgi-to-ER transport of dilysine-tagged proteins.</text>
</comment>
<dbReference type="EMBL" id="QGNW01002600">
    <property type="protein sequence ID" value="RVW15455.1"/>
    <property type="molecule type" value="Genomic_DNA"/>
</dbReference>
<evidence type="ECO:0000256" key="2">
    <source>
        <dbReference type="ARBA" id="ARBA00004347"/>
    </source>
</evidence>
<dbReference type="GO" id="GO:0005198">
    <property type="term" value="F:structural molecule activity"/>
    <property type="evidence" value="ECO:0007669"/>
    <property type="project" value="InterPro"/>
</dbReference>
<evidence type="ECO:0000313" key="12">
    <source>
        <dbReference type="EMBL" id="RVW15455.1"/>
    </source>
</evidence>
<dbReference type="Proteomes" id="UP000288805">
    <property type="component" value="Unassembled WGS sequence"/>
</dbReference>
<dbReference type="InterPro" id="IPR011990">
    <property type="entry name" value="TPR-like_helical_dom_sf"/>
</dbReference>
<dbReference type="PANTHER" id="PTHR10805:SF0">
    <property type="entry name" value="COATOMER SUBUNIT EPSILON"/>
    <property type="match status" value="1"/>
</dbReference>
<dbReference type="AlphaFoldDB" id="A0A438BWS0"/>
<sequence>MGQILKNCSMMKLLMRRNMPYYMVTIMTPLVIQKSFFLPENQSNNKAQLKEQGLGIGIWEVQVPAGTKDKKMHALNVQIFLKMHRSDYAEKQLKIMQQMDEDHTLTQLANAWLNLAVGGSKIQEAYLIFQDFSEKYQMTGLILNGKAVCCMHMGHFDEAESLLLEALNKARCKRSRNPSQSGCVQSSPCQLKLSHPDHVLVTRASAAEEAFDRAVQTIA</sequence>
<dbReference type="SUPFAM" id="SSF48452">
    <property type="entry name" value="TPR-like"/>
    <property type="match status" value="1"/>
</dbReference>
<evidence type="ECO:0000256" key="7">
    <source>
        <dbReference type="ARBA" id="ARBA00022927"/>
    </source>
</evidence>
<comment type="subcellular location">
    <subcellularLocation>
        <location evidence="2">Cytoplasmic vesicle</location>
        <location evidence="2">COPI-coated vesicle membrane</location>
        <topology evidence="2">Peripheral membrane protein</topology>
        <orientation evidence="2">Cytoplasmic side</orientation>
    </subcellularLocation>
    <subcellularLocation>
        <location evidence="1">Golgi apparatus membrane</location>
        <topology evidence="1">Peripheral membrane protein</topology>
        <orientation evidence="1">Cytoplasmic side</orientation>
    </subcellularLocation>
</comment>
<keyword evidence="9" id="KW-0472">Membrane</keyword>
<gene>
    <name evidence="12" type="primary">COPE1_1</name>
    <name evidence="12" type="ORF">CK203_094711</name>
</gene>